<organism evidence="9 10">
    <name type="scientific">Paenibacillus thailandensis</name>
    <dbReference type="NCBI Taxonomy" id="393250"/>
    <lineage>
        <taxon>Bacteria</taxon>
        <taxon>Bacillati</taxon>
        <taxon>Bacillota</taxon>
        <taxon>Bacilli</taxon>
        <taxon>Bacillales</taxon>
        <taxon>Paenibacillaceae</taxon>
        <taxon>Paenibacillus</taxon>
    </lineage>
</organism>
<evidence type="ECO:0000256" key="7">
    <source>
        <dbReference type="ARBA" id="ARBA00023136"/>
    </source>
</evidence>
<keyword evidence="5 8" id="KW-0812">Transmembrane</keyword>
<evidence type="ECO:0000313" key="9">
    <source>
        <dbReference type="EMBL" id="MFD2659975.1"/>
    </source>
</evidence>
<evidence type="ECO:0000256" key="5">
    <source>
        <dbReference type="ARBA" id="ARBA00022692"/>
    </source>
</evidence>
<protein>
    <recommendedName>
        <fullName evidence="8">Magnesium transport protein CorA</fullName>
    </recommendedName>
</protein>
<dbReference type="SUPFAM" id="SSF143865">
    <property type="entry name" value="CorA soluble domain-like"/>
    <property type="match status" value="1"/>
</dbReference>
<reference evidence="10" key="1">
    <citation type="journal article" date="2019" name="Int. J. Syst. Evol. Microbiol.">
        <title>The Global Catalogue of Microorganisms (GCM) 10K type strain sequencing project: providing services to taxonomists for standard genome sequencing and annotation.</title>
        <authorList>
            <consortium name="The Broad Institute Genomics Platform"/>
            <consortium name="The Broad Institute Genome Sequencing Center for Infectious Disease"/>
            <person name="Wu L."/>
            <person name="Ma J."/>
        </authorList>
    </citation>
    <scope>NUCLEOTIDE SEQUENCE [LARGE SCALE GENOMIC DNA]</scope>
    <source>
        <strain evidence="10">TISTR 1827</strain>
    </source>
</reference>
<comment type="function">
    <text evidence="8">Mediates influx of magnesium ions.</text>
</comment>
<evidence type="ECO:0000256" key="6">
    <source>
        <dbReference type="ARBA" id="ARBA00022989"/>
    </source>
</evidence>
<dbReference type="InterPro" id="IPR004488">
    <property type="entry name" value="Mg/Co-transport_prot_CorA"/>
</dbReference>
<keyword evidence="6 8" id="KW-1133">Transmembrane helix</keyword>
<comment type="subcellular location">
    <subcellularLocation>
        <location evidence="1">Cell membrane</location>
        <topology evidence="1">Multi-pass membrane protein</topology>
    </subcellularLocation>
    <subcellularLocation>
        <location evidence="8">Membrane</location>
        <topology evidence="8">Multi-pass membrane protein</topology>
    </subcellularLocation>
</comment>
<evidence type="ECO:0000256" key="3">
    <source>
        <dbReference type="ARBA" id="ARBA00022448"/>
    </source>
</evidence>
<proteinExistence type="inferred from homology"/>
<dbReference type="Gene3D" id="3.30.460.20">
    <property type="entry name" value="CorA soluble domain-like"/>
    <property type="match status" value="1"/>
</dbReference>
<dbReference type="InterPro" id="IPR045863">
    <property type="entry name" value="CorA_TM1_TM2"/>
</dbReference>
<keyword evidence="8" id="KW-0460">Magnesium</keyword>
<dbReference type="NCBIfam" id="TIGR00383">
    <property type="entry name" value="corA"/>
    <property type="match status" value="1"/>
</dbReference>
<dbReference type="EMBL" id="JBHUMY010000006">
    <property type="protein sequence ID" value="MFD2659975.1"/>
    <property type="molecule type" value="Genomic_DNA"/>
</dbReference>
<evidence type="ECO:0000256" key="2">
    <source>
        <dbReference type="ARBA" id="ARBA00009765"/>
    </source>
</evidence>
<dbReference type="CDD" id="cd12831">
    <property type="entry name" value="TmCorA-like_u2"/>
    <property type="match status" value="1"/>
</dbReference>
<evidence type="ECO:0000256" key="8">
    <source>
        <dbReference type="RuleBase" id="RU362010"/>
    </source>
</evidence>
<evidence type="ECO:0000313" key="10">
    <source>
        <dbReference type="Proteomes" id="UP001597493"/>
    </source>
</evidence>
<feature type="transmembrane region" description="Helical" evidence="8">
    <location>
        <begin position="258"/>
        <end position="277"/>
    </location>
</feature>
<evidence type="ECO:0000256" key="4">
    <source>
        <dbReference type="ARBA" id="ARBA00022475"/>
    </source>
</evidence>
<keyword evidence="7 8" id="KW-0472">Membrane</keyword>
<keyword evidence="8" id="KW-0406">Ion transport</keyword>
<feature type="transmembrane region" description="Helical" evidence="8">
    <location>
        <begin position="289"/>
        <end position="309"/>
    </location>
</feature>
<keyword evidence="10" id="KW-1185">Reference proteome</keyword>
<comment type="caution">
    <text evidence="9">The sequence shown here is derived from an EMBL/GenBank/DDBJ whole genome shotgun (WGS) entry which is preliminary data.</text>
</comment>
<evidence type="ECO:0000256" key="1">
    <source>
        <dbReference type="ARBA" id="ARBA00004651"/>
    </source>
</evidence>
<dbReference type="RefSeq" id="WP_379270648.1">
    <property type="nucleotide sequence ID" value="NZ_JBHUGT010000044.1"/>
</dbReference>
<gene>
    <name evidence="8 9" type="primary">corA</name>
    <name evidence="9" type="ORF">ACFSW5_06800</name>
</gene>
<sequence length="316" mass="37172">MIRTLAVTDELEVMIDIPLERLSDGIYKWYWVDFDEPTEEEAKLLDSHFHFHPLAVEDCFHLLQRPKLDHYEDVHFFVMHAINGSSLAAEEIDLFLGSNYIVTFHFYPSDEIDEAWNKIAEQGKGLDKGHIYATYVVMDKLVDYYFPSVYMLEEEINDIENKVMMQSNRSVMDDIFSIRSKLMKLRRTIVPMRELLYRVNNSDKIAGVKEQIFYFADVHDHLLKLTEIIDANRDLTADIRDSYISMNSNRMNTIMKTLTVITTIFMPLTFIAGVYGMNFEHMPELGWRWGYFAVLTVMLGTGIGMYVWFKRKGWFK</sequence>
<keyword evidence="3 8" id="KW-0813">Transport</keyword>
<dbReference type="SUPFAM" id="SSF144083">
    <property type="entry name" value="Magnesium transport protein CorA, transmembrane region"/>
    <property type="match status" value="1"/>
</dbReference>
<dbReference type="PANTHER" id="PTHR46494:SF1">
    <property type="entry name" value="CORA FAMILY METAL ION TRANSPORTER (EUROFUNG)"/>
    <property type="match status" value="1"/>
</dbReference>
<name>A0ABW5QV49_9BACL</name>
<dbReference type="Gene3D" id="1.20.58.340">
    <property type="entry name" value="Magnesium transport protein CorA, transmembrane region"/>
    <property type="match status" value="2"/>
</dbReference>
<accession>A0ABW5QV49</accession>
<keyword evidence="4 8" id="KW-1003">Cell membrane</keyword>
<dbReference type="Proteomes" id="UP001597493">
    <property type="component" value="Unassembled WGS sequence"/>
</dbReference>
<dbReference type="PANTHER" id="PTHR46494">
    <property type="entry name" value="CORA FAMILY METAL ION TRANSPORTER (EUROFUNG)"/>
    <property type="match status" value="1"/>
</dbReference>
<dbReference type="InterPro" id="IPR045861">
    <property type="entry name" value="CorA_cytoplasmic_dom"/>
</dbReference>
<dbReference type="InterPro" id="IPR002523">
    <property type="entry name" value="MgTranspt_CorA/ZnTranspt_ZntB"/>
</dbReference>
<dbReference type="Pfam" id="PF01544">
    <property type="entry name" value="CorA"/>
    <property type="match status" value="1"/>
</dbReference>
<comment type="similarity">
    <text evidence="2 8">Belongs to the CorA metal ion transporter (MIT) (TC 1.A.35) family.</text>
</comment>